<dbReference type="SUPFAM" id="SSF55931">
    <property type="entry name" value="Glutamine synthetase/guanido kinase"/>
    <property type="match status" value="1"/>
</dbReference>
<organism evidence="11 12">
    <name type="scientific">candidate division GN15 bacterium</name>
    <dbReference type="NCBI Taxonomy" id="2072418"/>
    <lineage>
        <taxon>Bacteria</taxon>
        <taxon>candidate division GN15</taxon>
    </lineage>
</organism>
<dbReference type="NCBIfam" id="NF004012">
    <property type="entry name" value="PRK05477.1-2"/>
    <property type="match status" value="1"/>
</dbReference>
<keyword evidence="11" id="KW-0808">Transferase</keyword>
<evidence type="ECO:0000256" key="1">
    <source>
        <dbReference type="ARBA" id="ARBA00005306"/>
    </source>
</evidence>
<dbReference type="InterPro" id="IPR018027">
    <property type="entry name" value="Asn/Gln_amidotransferase"/>
</dbReference>
<dbReference type="PANTHER" id="PTHR11659">
    <property type="entry name" value="GLUTAMYL-TRNA GLN AMIDOTRANSFERASE SUBUNIT B MITOCHONDRIAL AND PROKARYOTIC PET112-RELATED"/>
    <property type="match status" value="1"/>
</dbReference>
<proteinExistence type="inferred from homology"/>
<evidence type="ECO:0000313" key="11">
    <source>
        <dbReference type="EMBL" id="PWB73258.1"/>
    </source>
</evidence>
<dbReference type="NCBIfam" id="NF004014">
    <property type="entry name" value="PRK05477.1-4"/>
    <property type="match status" value="1"/>
</dbReference>
<feature type="non-terminal residue" evidence="11">
    <location>
        <position position="1"/>
    </location>
</feature>
<dbReference type="InterPro" id="IPR006075">
    <property type="entry name" value="Asn/Gln-tRNA_Trfase_suB/E_cat"/>
</dbReference>
<dbReference type="Pfam" id="PF02934">
    <property type="entry name" value="GatB_N"/>
    <property type="match status" value="1"/>
</dbReference>
<comment type="function">
    <text evidence="7">Allows the formation of correctly charged Asn-tRNA(Asn) or Gln-tRNA(Gln) through the transamidation of misacylated Asp-tRNA(Asn) or Glu-tRNA(Gln) in organisms which lack either or both of asparaginyl-tRNA or glutaminyl-tRNA synthetases. The reaction takes place in the presence of glutamine and ATP through an activated phospho-Asp-tRNA(Asn) or phospho-Glu-tRNA(Gln).</text>
</comment>
<dbReference type="PANTHER" id="PTHR11659:SF0">
    <property type="entry name" value="GLUTAMYL-TRNA(GLN) AMIDOTRANSFERASE SUBUNIT B, MITOCHONDRIAL"/>
    <property type="match status" value="1"/>
</dbReference>
<name>A0A855X1N4_9BACT</name>
<dbReference type="InterPro" id="IPR014746">
    <property type="entry name" value="Gln_synth/guanido_kin_cat_dom"/>
</dbReference>
<keyword evidence="4" id="KW-0547">Nucleotide-binding</keyword>
<evidence type="ECO:0000256" key="5">
    <source>
        <dbReference type="ARBA" id="ARBA00022840"/>
    </source>
</evidence>
<dbReference type="InterPro" id="IPR023168">
    <property type="entry name" value="GatB_Yqey_C_2"/>
</dbReference>
<dbReference type="InterPro" id="IPR003789">
    <property type="entry name" value="Asn/Gln_tRNA_amidoTrase-B-like"/>
</dbReference>
<sequence length="319" mass="35842">PDMRSPEEAYGYLGTLKQTLQYIGVCSGDMEKGHLRVDANISVRMEGDQQFGTRTELKNLNSFKAVERGIRAEIERQVGVLKSGGSIVQETMLWDEKKQTAISMRGKEESHDYRYFPEPDLPPLLVTDQWIQEVRQTLPELPDAKVKRFVTQYGLREYDADVLTAELPVADYYEEVMKHTPDAVAASNWIQTELLGALHKTNSNITTHVVRPAMIADLLNRIKSGEISGKMGKEIFEEMCTSGKQPAEIIQQRGLVQINDESALVPLIDKLIADNPDSVAKYQTGRNNIFGFFVGQVMKATKGQANPETVNRLLKERIG</sequence>
<dbReference type="Gene3D" id="1.10.10.410">
    <property type="match status" value="1"/>
</dbReference>
<feature type="domain" description="Asn/Gln amidotransferase" evidence="10">
    <location>
        <begin position="171"/>
        <end position="318"/>
    </location>
</feature>
<evidence type="ECO:0000256" key="4">
    <source>
        <dbReference type="ARBA" id="ARBA00022741"/>
    </source>
</evidence>
<evidence type="ECO:0000256" key="6">
    <source>
        <dbReference type="ARBA" id="ARBA00022917"/>
    </source>
</evidence>
<dbReference type="Proteomes" id="UP000250918">
    <property type="component" value="Unassembled WGS sequence"/>
</dbReference>
<dbReference type="InterPro" id="IPR004413">
    <property type="entry name" value="GatB"/>
</dbReference>
<evidence type="ECO:0000256" key="9">
    <source>
        <dbReference type="ARBA" id="ARBA00047913"/>
    </source>
</evidence>
<reference evidence="11 12" key="1">
    <citation type="journal article" date="2018" name="ISME J.">
        <title>A methanotrophic archaeon couples anaerobic oxidation of methane to Fe(III) reduction.</title>
        <authorList>
            <person name="Cai C."/>
            <person name="Leu A.O."/>
            <person name="Xie G.J."/>
            <person name="Guo J."/>
            <person name="Feng Y."/>
            <person name="Zhao J.X."/>
            <person name="Tyson G.W."/>
            <person name="Yuan Z."/>
            <person name="Hu S."/>
        </authorList>
    </citation>
    <scope>NUCLEOTIDE SEQUENCE [LARGE SCALE GENOMIC DNA]</scope>
    <source>
        <strain evidence="11">FeB_12</strain>
    </source>
</reference>
<keyword evidence="5" id="KW-0067">ATP-binding</keyword>
<dbReference type="GO" id="GO:0070681">
    <property type="term" value="P:glutaminyl-tRNAGln biosynthesis via transamidation"/>
    <property type="evidence" value="ECO:0007669"/>
    <property type="project" value="TreeGrafter"/>
</dbReference>
<evidence type="ECO:0000256" key="7">
    <source>
        <dbReference type="ARBA" id="ARBA00024799"/>
    </source>
</evidence>
<dbReference type="GO" id="GO:0016740">
    <property type="term" value="F:transferase activity"/>
    <property type="evidence" value="ECO:0007669"/>
    <property type="project" value="UniProtKB-KW"/>
</dbReference>
<dbReference type="FunFam" id="1.10.10.410:FF:000001">
    <property type="entry name" value="Aspartyl/glutamyl-tRNA(Asn/Gln) amidotransferase subunit B"/>
    <property type="match status" value="1"/>
</dbReference>
<comment type="catalytic activity">
    <reaction evidence="9">
        <text>L-glutamyl-tRNA(Gln) + L-glutamine + ATP + H2O = L-glutaminyl-tRNA(Gln) + L-glutamate + ADP + phosphate + H(+)</text>
        <dbReference type="Rhea" id="RHEA:17521"/>
        <dbReference type="Rhea" id="RHEA-COMP:9681"/>
        <dbReference type="Rhea" id="RHEA-COMP:9684"/>
        <dbReference type="ChEBI" id="CHEBI:15377"/>
        <dbReference type="ChEBI" id="CHEBI:15378"/>
        <dbReference type="ChEBI" id="CHEBI:29985"/>
        <dbReference type="ChEBI" id="CHEBI:30616"/>
        <dbReference type="ChEBI" id="CHEBI:43474"/>
        <dbReference type="ChEBI" id="CHEBI:58359"/>
        <dbReference type="ChEBI" id="CHEBI:78520"/>
        <dbReference type="ChEBI" id="CHEBI:78521"/>
        <dbReference type="ChEBI" id="CHEBI:456216"/>
    </reaction>
</comment>
<dbReference type="InterPro" id="IPR042114">
    <property type="entry name" value="GatB_C_1"/>
</dbReference>
<dbReference type="GO" id="GO:0050567">
    <property type="term" value="F:glutaminyl-tRNA synthase (glutamine-hydrolyzing) activity"/>
    <property type="evidence" value="ECO:0007669"/>
    <property type="project" value="TreeGrafter"/>
</dbReference>
<keyword evidence="3" id="KW-0436">Ligase</keyword>
<dbReference type="FunFam" id="1.10.150.380:FF:000001">
    <property type="entry name" value="Aspartyl/glutamyl-tRNA(Asn/Gln) amidotransferase subunit B"/>
    <property type="match status" value="1"/>
</dbReference>
<dbReference type="SMART" id="SM00845">
    <property type="entry name" value="GatB_Yqey"/>
    <property type="match status" value="1"/>
</dbReference>
<evidence type="ECO:0000256" key="8">
    <source>
        <dbReference type="ARBA" id="ARBA00047380"/>
    </source>
</evidence>
<dbReference type="GO" id="GO:0005524">
    <property type="term" value="F:ATP binding"/>
    <property type="evidence" value="ECO:0007669"/>
    <property type="project" value="UniProtKB-KW"/>
</dbReference>
<dbReference type="Pfam" id="PF02637">
    <property type="entry name" value="GatB_Yqey"/>
    <property type="match status" value="1"/>
</dbReference>
<accession>A0A855X1N4</accession>
<dbReference type="NCBIfam" id="TIGR00133">
    <property type="entry name" value="gatB"/>
    <property type="match status" value="1"/>
</dbReference>
<dbReference type="AlphaFoldDB" id="A0A855X1N4"/>
<dbReference type="Gene3D" id="1.10.150.380">
    <property type="entry name" value="GatB domain, N-terminal subdomain"/>
    <property type="match status" value="1"/>
</dbReference>
<dbReference type="InterPro" id="IPR017959">
    <property type="entry name" value="Asn/Gln-tRNA_amidoTrfase_suB/E"/>
</dbReference>
<comment type="catalytic activity">
    <reaction evidence="8">
        <text>L-aspartyl-tRNA(Asn) + L-glutamine + ATP + H2O = L-asparaginyl-tRNA(Asn) + L-glutamate + ADP + phosphate + 2 H(+)</text>
        <dbReference type="Rhea" id="RHEA:14513"/>
        <dbReference type="Rhea" id="RHEA-COMP:9674"/>
        <dbReference type="Rhea" id="RHEA-COMP:9677"/>
        <dbReference type="ChEBI" id="CHEBI:15377"/>
        <dbReference type="ChEBI" id="CHEBI:15378"/>
        <dbReference type="ChEBI" id="CHEBI:29985"/>
        <dbReference type="ChEBI" id="CHEBI:30616"/>
        <dbReference type="ChEBI" id="CHEBI:43474"/>
        <dbReference type="ChEBI" id="CHEBI:58359"/>
        <dbReference type="ChEBI" id="CHEBI:78515"/>
        <dbReference type="ChEBI" id="CHEBI:78516"/>
        <dbReference type="ChEBI" id="CHEBI:456216"/>
    </reaction>
</comment>
<protein>
    <submittedName>
        <fullName evidence="11">Asp-tRNA(Asn)/Glu-tRNA(Gln) amidotransferase GatCAB subunit B</fullName>
    </submittedName>
</protein>
<evidence type="ECO:0000256" key="3">
    <source>
        <dbReference type="ARBA" id="ARBA00022598"/>
    </source>
</evidence>
<comment type="caution">
    <text evidence="11">The sequence shown here is derived from an EMBL/GenBank/DDBJ whole genome shotgun (WGS) entry which is preliminary data.</text>
</comment>
<comment type="similarity">
    <text evidence="1">Belongs to the GatB/GatE family. GatB subfamily.</text>
</comment>
<dbReference type="EMBL" id="PQAP01000060">
    <property type="protein sequence ID" value="PWB73258.1"/>
    <property type="molecule type" value="Genomic_DNA"/>
</dbReference>
<comment type="subunit">
    <text evidence="2">Heterotrimer of A, B and C subunits.</text>
</comment>
<dbReference type="GO" id="GO:0006412">
    <property type="term" value="P:translation"/>
    <property type="evidence" value="ECO:0007669"/>
    <property type="project" value="UniProtKB-KW"/>
</dbReference>
<gene>
    <name evidence="11" type="ORF">C3F09_05415</name>
</gene>
<dbReference type="SUPFAM" id="SSF89095">
    <property type="entry name" value="GatB/YqeY motif"/>
    <property type="match status" value="1"/>
</dbReference>
<keyword evidence="6" id="KW-0648">Protein biosynthesis</keyword>
<evidence type="ECO:0000313" key="12">
    <source>
        <dbReference type="Proteomes" id="UP000250918"/>
    </source>
</evidence>
<evidence type="ECO:0000259" key="10">
    <source>
        <dbReference type="SMART" id="SM00845"/>
    </source>
</evidence>
<evidence type="ECO:0000256" key="2">
    <source>
        <dbReference type="ARBA" id="ARBA00011123"/>
    </source>
</evidence>